<feature type="binding site" evidence="14">
    <location>
        <position position="388"/>
    </location>
    <ligand>
        <name>substrate</name>
    </ligand>
</feature>
<evidence type="ECO:0000259" key="17">
    <source>
        <dbReference type="SMART" id="SM01193"/>
    </source>
</evidence>
<evidence type="ECO:0000313" key="19">
    <source>
        <dbReference type="Proteomes" id="UP000078476"/>
    </source>
</evidence>
<dbReference type="SUPFAM" id="SSF54826">
    <property type="entry name" value="Enolase N-terminal domain-like"/>
    <property type="match status" value="1"/>
</dbReference>
<comment type="cofactor">
    <cofactor evidence="15">
        <name>Mg(2+)</name>
        <dbReference type="ChEBI" id="CHEBI:18420"/>
    </cofactor>
    <text evidence="15">Mg(2+) is required for catalysis and for stabilizing the dimer.</text>
</comment>
<evidence type="ECO:0000256" key="8">
    <source>
        <dbReference type="ARBA" id="ARBA00022842"/>
    </source>
</evidence>
<sequence length="427" mass="45602">MSRIVDVKAREVLDSRGNPTVEAEVYLDSGIVGSAMVPSGASTGEREAIELRDGDKSRYLGKGVLNAVNFVNTEIREAVLGMDANNQAALDQKMIDLDGTPSKSRIGANAILGVSMAAARAAAQEAGVPLYKFLNKSGEFIMPVPMMNIINGGSHADNSVDLQEFMILPVGAPTFREAIRYGAEVFHNLAKVLKARGLATTVGDEGGFAPNLSSNEEAIEVILEAIEKAGYKAGVDIFLGMDAAASEYFKDGKYVLSAEGRSFNSAEMIDFLAAWVDKYPIISIEDGLDENDWDGWKLQTEKLGDKIQLVGDDLFVTNPAILKEGIDKGIANSILIKVNQIGTLTETLAAIDMAAAAGYSAVVSHRSGETEDTTIADLVVATGTGQIKTGSLSRSDRVAKYNRLMKIEDELGDNAKYAGRSAFKMLS</sequence>
<evidence type="ECO:0000256" key="15">
    <source>
        <dbReference type="PIRSR" id="PIRSR001400-3"/>
    </source>
</evidence>
<dbReference type="EC" id="4.2.1.11" evidence="3 12"/>
<dbReference type="SFLD" id="SFLDF00002">
    <property type="entry name" value="enolase"/>
    <property type="match status" value="1"/>
</dbReference>
<feature type="binding site" evidence="14">
    <location>
        <position position="312"/>
    </location>
    <ligand>
        <name>substrate</name>
    </ligand>
</feature>
<comment type="function">
    <text evidence="11 12">Catalyzes the reversible conversion of 2-phosphoglycerate (2-PG) into phosphoenolpyruvate (PEP). It is essential for the degradation of carbohydrates via glycolysis.</text>
</comment>
<feature type="binding site" evidence="12 15">
    <location>
        <position position="312"/>
    </location>
    <ligand>
        <name>Mg(2+)</name>
        <dbReference type="ChEBI" id="CHEBI:18420"/>
    </ligand>
</feature>
<feature type="binding site" evidence="14">
    <location>
        <position position="164"/>
    </location>
    <ligand>
        <name>substrate</name>
    </ligand>
</feature>
<feature type="binding site" evidence="12">
    <location>
        <position position="337"/>
    </location>
    <ligand>
        <name>(2R)-2-phosphoglycerate</name>
        <dbReference type="ChEBI" id="CHEBI:58289"/>
    </ligand>
</feature>
<evidence type="ECO:0000256" key="5">
    <source>
        <dbReference type="ARBA" id="ARBA00022490"/>
    </source>
</evidence>
<dbReference type="Proteomes" id="UP000078476">
    <property type="component" value="Unassembled WGS sequence"/>
</dbReference>
<dbReference type="InterPro" id="IPR020810">
    <property type="entry name" value="Enolase_C"/>
</dbReference>
<dbReference type="FunFam" id="3.20.20.120:FF:000001">
    <property type="entry name" value="Enolase"/>
    <property type="match status" value="1"/>
</dbReference>
<dbReference type="PROSITE" id="PS00164">
    <property type="entry name" value="ENOLASE"/>
    <property type="match status" value="1"/>
</dbReference>
<dbReference type="SMART" id="SM01193">
    <property type="entry name" value="Enolase_N"/>
    <property type="match status" value="1"/>
</dbReference>
<dbReference type="OrthoDB" id="9804716at2"/>
<evidence type="ECO:0000256" key="4">
    <source>
        <dbReference type="ARBA" id="ARBA00017068"/>
    </source>
</evidence>
<evidence type="ECO:0000313" key="18">
    <source>
        <dbReference type="EMBL" id="OAI10920.1"/>
    </source>
</evidence>
<name>A0A177N136_9GAMM</name>
<dbReference type="SUPFAM" id="SSF51604">
    <property type="entry name" value="Enolase C-terminal domain-like"/>
    <property type="match status" value="1"/>
</dbReference>
<reference evidence="18 19" key="1">
    <citation type="submission" date="2016-03" db="EMBL/GenBank/DDBJ databases">
        <authorList>
            <person name="Ploux O."/>
        </authorList>
    </citation>
    <scope>NUCLEOTIDE SEQUENCE [LARGE SCALE GENOMIC DNA]</scope>
    <source>
        <strain evidence="18 19">R-45370</strain>
    </source>
</reference>
<evidence type="ECO:0000256" key="1">
    <source>
        <dbReference type="ARBA" id="ARBA00005031"/>
    </source>
</evidence>
<feature type="binding site" evidence="12">
    <location>
        <position position="388"/>
    </location>
    <ligand>
        <name>(2R)-2-phosphoglycerate</name>
        <dbReference type="ChEBI" id="CHEBI:58289"/>
    </ligand>
</feature>
<evidence type="ECO:0000256" key="2">
    <source>
        <dbReference type="ARBA" id="ARBA00009604"/>
    </source>
</evidence>
<dbReference type="Gene3D" id="3.30.390.10">
    <property type="entry name" value="Enolase-like, N-terminal domain"/>
    <property type="match status" value="1"/>
</dbReference>
<evidence type="ECO:0000256" key="3">
    <source>
        <dbReference type="ARBA" id="ARBA00012058"/>
    </source>
</evidence>
<dbReference type="GO" id="GO:0000015">
    <property type="term" value="C:phosphopyruvate hydratase complex"/>
    <property type="evidence" value="ECO:0007669"/>
    <property type="project" value="InterPro"/>
</dbReference>
<evidence type="ECO:0000256" key="12">
    <source>
        <dbReference type="HAMAP-Rule" id="MF_00318"/>
    </source>
</evidence>
<accession>A0A177N136</accession>
<dbReference type="PRINTS" id="PR00148">
    <property type="entry name" value="ENOLASE"/>
</dbReference>
<dbReference type="InterPro" id="IPR020811">
    <property type="entry name" value="Enolase_N"/>
</dbReference>
<keyword evidence="10 12" id="KW-0456">Lyase</keyword>
<evidence type="ECO:0000259" key="16">
    <source>
        <dbReference type="SMART" id="SM01192"/>
    </source>
</evidence>
<feature type="domain" description="Enolase N-terminal" evidence="17">
    <location>
        <begin position="4"/>
        <end position="134"/>
    </location>
</feature>
<dbReference type="AlphaFoldDB" id="A0A177N136"/>
<gene>
    <name evidence="12 18" type="primary">eno</name>
    <name evidence="18" type="ORF">A1359_15465</name>
</gene>
<dbReference type="Pfam" id="PF00113">
    <property type="entry name" value="Enolase_C"/>
    <property type="match status" value="1"/>
</dbReference>
<keyword evidence="6 12" id="KW-0964">Secreted</keyword>
<keyword evidence="8 12" id="KW-0460">Magnesium</keyword>
<keyword evidence="18" id="KW-0670">Pyruvate</keyword>
<comment type="cofactor">
    <cofactor evidence="12">
        <name>Mg(2+)</name>
        <dbReference type="ChEBI" id="CHEBI:18420"/>
    </cofactor>
    <text evidence="12">Binds a second Mg(2+) ion via substrate during catalysis.</text>
</comment>
<keyword evidence="5 12" id="KW-0963">Cytoplasm</keyword>
<dbReference type="RefSeq" id="WP_066986409.1">
    <property type="nucleotide sequence ID" value="NZ_LUUI01000147.1"/>
</dbReference>
<dbReference type="GO" id="GO:0009986">
    <property type="term" value="C:cell surface"/>
    <property type="evidence" value="ECO:0007669"/>
    <property type="project" value="UniProtKB-SubCell"/>
</dbReference>
<feature type="active site" description="Proton acceptor" evidence="12 13">
    <location>
        <position position="337"/>
    </location>
</feature>
<proteinExistence type="inferred from homology"/>
<comment type="similarity">
    <text evidence="2 12">Belongs to the enolase family.</text>
</comment>
<evidence type="ECO:0000256" key="6">
    <source>
        <dbReference type="ARBA" id="ARBA00022525"/>
    </source>
</evidence>
<dbReference type="Gene3D" id="3.20.20.120">
    <property type="entry name" value="Enolase-like C-terminal domain"/>
    <property type="match status" value="1"/>
</dbReference>
<comment type="catalytic activity">
    <reaction evidence="12">
        <text>(2R)-2-phosphoglycerate = phosphoenolpyruvate + H2O</text>
        <dbReference type="Rhea" id="RHEA:10164"/>
        <dbReference type="ChEBI" id="CHEBI:15377"/>
        <dbReference type="ChEBI" id="CHEBI:58289"/>
        <dbReference type="ChEBI" id="CHEBI:58702"/>
        <dbReference type="EC" id="4.2.1.11"/>
    </reaction>
</comment>
<feature type="binding site" evidence="12 15">
    <location>
        <position position="242"/>
    </location>
    <ligand>
        <name>Mg(2+)</name>
        <dbReference type="ChEBI" id="CHEBI:18420"/>
    </ligand>
</feature>
<dbReference type="GO" id="GO:0004634">
    <property type="term" value="F:phosphopyruvate hydratase activity"/>
    <property type="evidence" value="ECO:0007669"/>
    <property type="project" value="UniProtKB-UniRule"/>
</dbReference>
<feature type="binding site" evidence="12">
    <location>
        <position position="163"/>
    </location>
    <ligand>
        <name>(2R)-2-phosphoglycerate</name>
        <dbReference type="ChEBI" id="CHEBI:58289"/>
    </ligand>
</feature>
<keyword evidence="7 12" id="KW-0479">Metal-binding</keyword>
<evidence type="ECO:0000256" key="13">
    <source>
        <dbReference type="PIRSR" id="PIRSR001400-1"/>
    </source>
</evidence>
<feature type="binding site" evidence="14">
    <location>
        <begin position="364"/>
        <end position="367"/>
    </location>
    <ligand>
        <name>substrate</name>
    </ligand>
</feature>
<dbReference type="PANTHER" id="PTHR11902">
    <property type="entry name" value="ENOLASE"/>
    <property type="match status" value="1"/>
</dbReference>
<comment type="subunit">
    <text evidence="12">Component of the RNA degradosome, a multiprotein complex involved in RNA processing and mRNA degradation.</text>
</comment>
<comment type="subcellular location">
    <subcellularLocation>
        <location evidence="12">Cytoplasm</location>
    </subcellularLocation>
    <subcellularLocation>
        <location evidence="12">Secreted</location>
    </subcellularLocation>
    <subcellularLocation>
        <location evidence="12">Cell surface</location>
    </subcellularLocation>
    <text evidence="12">Fractions of enolase are present in both the cytoplasm and on the cell surface.</text>
</comment>
<dbReference type="PANTHER" id="PTHR11902:SF1">
    <property type="entry name" value="ENOLASE"/>
    <property type="match status" value="1"/>
</dbReference>
<evidence type="ECO:0000256" key="7">
    <source>
        <dbReference type="ARBA" id="ARBA00022723"/>
    </source>
</evidence>
<dbReference type="UniPathway" id="UPA00109">
    <property type="reaction ID" value="UER00187"/>
</dbReference>
<dbReference type="CDD" id="cd03313">
    <property type="entry name" value="enolase"/>
    <property type="match status" value="1"/>
</dbReference>
<dbReference type="Pfam" id="PF03952">
    <property type="entry name" value="Enolase_N"/>
    <property type="match status" value="1"/>
</dbReference>
<dbReference type="SFLD" id="SFLDG00178">
    <property type="entry name" value="enolase"/>
    <property type="match status" value="1"/>
</dbReference>
<feature type="active site" description="Proton donor" evidence="12 13">
    <location>
        <position position="205"/>
    </location>
</feature>
<feature type="binding site" evidence="14">
    <location>
        <position position="155"/>
    </location>
    <ligand>
        <name>substrate</name>
    </ligand>
</feature>
<evidence type="ECO:0000256" key="9">
    <source>
        <dbReference type="ARBA" id="ARBA00023152"/>
    </source>
</evidence>
<feature type="binding site" evidence="12">
    <location>
        <position position="367"/>
    </location>
    <ligand>
        <name>(2R)-2-phosphoglycerate</name>
        <dbReference type="ChEBI" id="CHEBI:58289"/>
    </ligand>
</feature>
<organism evidence="18 19">
    <name type="scientific">Methylomonas lenta</name>
    <dbReference type="NCBI Taxonomy" id="980561"/>
    <lineage>
        <taxon>Bacteria</taxon>
        <taxon>Pseudomonadati</taxon>
        <taxon>Pseudomonadota</taxon>
        <taxon>Gammaproteobacteria</taxon>
        <taxon>Methylococcales</taxon>
        <taxon>Methylococcaceae</taxon>
        <taxon>Methylomonas</taxon>
    </lineage>
</organism>
<dbReference type="SFLD" id="SFLDS00001">
    <property type="entry name" value="Enolase"/>
    <property type="match status" value="1"/>
</dbReference>
<dbReference type="NCBIfam" id="TIGR01060">
    <property type="entry name" value="eno"/>
    <property type="match status" value="1"/>
</dbReference>
<dbReference type="HAMAP" id="MF_00318">
    <property type="entry name" value="Enolase"/>
    <property type="match status" value="1"/>
</dbReference>
<dbReference type="InterPro" id="IPR020809">
    <property type="entry name" value="Enolase_CS"/>
</dbReference>
<feature type="domain" description="Enolase C-terminal TIM barrel" evidence="16">
    <location>
        <begin position="139"/>
        <end position="425"/>
    </location>
</feature>
<dbReference type="STRING" id="980561.A1359_15465"/>
<comment type="caution">
    <text evidence="18">The sequence shown here is derived from an EMBL/GenBank/DDBJ whole genome shotgun (WGS) entry which is preliminary data.</text>
</comment>
<dbReference type="GO" id="GO:0006096">
    <property type="term" value="P:glycolytic process"/>
    <property type="evidence" value="ECO:0007669"/>
    <property type="project" value="UniProtKB-UniRule"/>
</dbReference>
<dbReference type="SMART" id="SM01192">
    <property type="entry name" value="Enolase_C"/>
    <property type="match status" value="1"/>
</dbReference>
<dbReference type="GO" id="GO:0000287">
    <property type="term" value="F:magnesium ion binding"/>
    <property type="evidence" value="ECO:0007669"/>
    <property type="project" value="UniProtKB-UniRule"/>
</dbReference>
<dbReference type="PIRSF" id="PIRSF001400">
    <property type="entry name" value="Enolase"/>
    <property type="match status" value="1"/>
</dbReference>
<dbReference type="FunFam" id="3.30.390.10:FF:000001">
    <property type="entry name" value="Enolase"/>
    <property type="match status" value="1"/>
</dbReference>
<evidence type="ECO:0000256" key="11">
    <source>
        <dbReference type="ARBA" id="ARBA00045763"/>
    </source>
</evidence>
<dbReference type="EMBL" id="LUUI01000147">
    <property type="protein sequence ID" value="OAI10920.1"/>
    <property type="molecule type" value="Genomic_DNA"/>
</dbReference>
<keyword evidence="19" id="KW-1185">Reference proteome</keyword>
<dbReference type="InterPro" id="IPR036849">
    <property type="entry name" value="Enolase-like_C_sf"/>
</dbReference>
<feature type="binding site" evidence="12 15">
    <location>
        <position position="285"/>
    </location>
    <ligand>
        <name>Mg(2+)</name>
        <dbReference type="ChEBI" id="CHEBI:18420"/>
    </ligand>
</feature>
<protein>
    <recommendedName>
        <fullName evidence="4 12">Enolase</fullName>
        <ecNumber evidence="3 12">4.2.1.11</ecNumber>
    </recommendedName>
    <alternativeName>
        <fullName evidence="12">2-phospho-D-glycerate hydro-lyase</fullName>
    </alternativeName>
    <alternativeName>
        <fullName evidence="12">2-phosphoglycerate dehydratase</fullName>
    </alternativeName>
</protein>
<feature type="binding site" evidence="14">
    <location>
        <position position="285"/>
    </location>
    <ligand>
        <name>substrate</name>
    </ligand>
</feature>
<comment type="pathway">
    <text evidence="1 12">Carbohydrate degradation; glycolysis; pyruvate from D-glyceraldehyde 3-phosphate: step 4/5.</text>
</comment>
<keyword evidence="9 12" id="KW-0324">Glycolysis</keyword>
<evidence type="ECO:0000256" key="10">
    <source>
        <dbReference type="ARBA" id="ARBA00023239"/>
    </source>
</evidence>
<dbReference type="InterPro" id="IPR029017">
    <property type="entry name" value="Enolase-like_N"/>
</dbReference>
<evidence type="ECO:0000256" key="14">
    <source>
        <dbReference type="PIRSR" id="PIRSR001400-2"/>
    </source>
</evidence>
<dbReference type="GO" id="GO:0005576">
    <property type="term" value="C:extracellular region"/>
    <property type="evidence" value="ECO:0007669"/>
    <property type="project" value="UniProtKB-SubCell"/>
</dbReference>
<feature type="binding site" evidence="12">
    <location>
        <position position="366"/>
    </location>
    <ligand>
        <name>(2R)-2-phosphoglycerate</name>
        <dbReference type="ChEBI" id="CHEBI:58289"/>
    </ligand>
</feature>
<dbReference type="InterPro" id="IPR000941">
    <property type="entry name" value="Enolase"/>
</dbReference>